<dbReference type="EMBL" id="JANBPW010001836">
    <property type="protein sequence ID" value="KAJ1942933.1"/>
    <property type="molecule type" value="Genomic_DNA"/>
</dbReference>
<accession>A0ACC1J9C5</accession>
<keyword evidence="2" id="KW-1185">Reference proteome</keyword>
<comment type="caution">
    <text evidence="1">The sequence shown here is derived from an EMBL/GenBank/DDBJ whole genome shotgun (WGS) entry which is preliminary data.</text>
</comment>
<organism evidence="1 2">
    <name type="scientific">Linderina macrospora</name>
    <dbReference type="NCBI Taxonomy" id="4868"/>
    <lineage>
        <taxon>Eukaryota</taxon>
        <taxon>Fungi</taxon>
        <taxon>Fungi incertae sedis</taxon>
        <taxon>Zoopagomycota</taxon>
        <taxon>Kickxellomycotina</taxon>
        <taxon>Kickxellomycetes</taxon>
        <taxon>Kickxellales</taxon>
        <taxon>Kickxellaceae</taxon>
        <taxon>Linderina</taxon>
    </lineage>
</organism>
<evidence type="ECO:0000313" key="1">
    <source>
        <dbReference type="EMBL" id="KAJ1942933.1"/>
    </source>
</evidence>
<dbReference type="Proteomes" id="UP001150603">
    <property type="component" value="Unassembled WGS sequence"/>
</dbReference>
<proteinExistence type="predicted"/>
<protein>
    <submittedName>
        <fullName evidence="1">Uncharacterized protein</fullName>
    </submittedName>
</protein>
<evidence type="ECO:0000313" key="2">
    <source>
        <dbReference type="Proteomes" id="UP001150603"/>
    </source>
</evidence>
<gene>
    <name evidence="1" type="ORF">FBU59_003055</name>
</gene>
<feature type="non-terminal residue" evidence="1">
    <location>
        <position position="202"/>
    </location>
</feature>
<reference evidence="1" key="1">
    <citation type="submission" date="2022-07" db="EMBL/GenBank/DDBJ databases">
        <title>Phylogenomic reconstructions and comparative analyses of Kickxellomycotina fungi.</title>
        <authorList>
            <person name="Reynolds N.K."/>
            <person name="Stajich J.E."/>
            <person name="Barry K."/>
            <person name="Grigoriev I.V."/>
            <person name="Crous P."/>
            <person name="Smith M.E."/>
        </authorList>
    </citation>
    <scope>NUCLEOTIDE SEQUENCE</scope>
    <source>
        <strain evidence="1">NRRL 5244</strain>
    </source>
</reference>
<sequence length="202" mass="22045">MDGYLDRLSRTFSDHRVQLVTAAVAASAATASAMWGTRHIRQRQRARKLKQESIDMLSMDDSTVFGGDSMIQPAPIPEKSPVVTKHTPVSLTPNEESLIREQLARHYAFLGDDGMKKLRDSFVVVVGAGGVGSWAALMLLRSGVQRMRIIDFDQVTLSSLNRHAAATRSTVGISKVDALQANFADIAPHAKIDARVSLFNAD</sequence>
<name>A0ACC1J9C5_9FUNG</name>